<feature type="transmembrane region" description="Helical" evidence="7">
    <location>
        <begin position="169"/>
        <end position="188"/>
    </location>
</feature>
<organism evidence="9">
    <name type="scientific">Candidatus Kentrum sp. MB</name>
    <dbReference type="NCBI Taxonomy" id="2138164"/>
    <lineage>
        <taxon>Bacteria</taxon>
        <taxon>Pseudomonadati</taxon>
        <taxon>Pseudomonadota</taxon>
        <taxon>Gammaproteobacteria</taxon>
        <taxon>Candidatus Kentrum</taxon>
    </lineage>
</organism>
<dbReference type="InterPro" id="IPR000537">
    <property type="entry name" value="UbiA_prenyltransferase"/>
</dbReference>
<dbReference type="InterPro" id="IPR044878">
    <property type="entry name" value="UbiA_sf"/>
</dbReference>
<proteinExistence type="predicted"/>
<evidence type="ECO:0000313" key="10">
    <source>
        <dbReference type="EMBL" id="VFK75444.1"/>
    </source>
</evidence>
<dbReference type="GO" id="GO:0016765">
    <property type="term" value="F:transferase activity, transferring alkyl or aryl (other than methyl) groups"/>
    <property type="evidence" value="ECO:0007669"/>
    <property type="project" value="InterPro"/>
</dbReference>
<keyword evidence="9" id="KW-0808">Transferase</keyword>
<dbReference type="PANTHER" id="PTHR42723:SF1">
    <property type="entry name" value="CHLOROPHYLL SYNTHASE, CHLOROPLASTIC"/>
    <property type="match status" value="1"/>
</dbReference>
<dbReference type="AlphaFoldDB" id="A0A450XPZ5"/>
<keyword evidence="4 7" id="KW-1133">Transmembrane helix</keyword>
<accession>A0A450XPZ5</accession>
<feature type="transmembrane region" description="Helical" evidence="7">
    <location>
        <begin position="410"/>
        <end position="431"/>
    </location>
</feature>
<feature type="transmembrane region" description="Helical" evidence="7">
    <location>
        <begin position="591"/>
        <end position="611"/>
    </location>
</feature>
<evidence type="ECO:0000256" key="6">
    <source>
        <dbReference type="SAM" id="MobiDB-lite"/>
    </source>
</evidence>
<feature type="transmembrane region" description="Helical" evidence="7">
    <location>
        <begin position="339"/>
        <end position="358"/>
    </location>
</feature>
<evidence type="ECO:0000313" key="9">
    <source>
        <dbReference type="EMBL" id="VFK31337.1"/>
    </source>
</evidence>
<gene>
    <name evidence="8" type="ORF">BECKMB1821G_GA0114241_10184</name>
    <name evidence="10" type="ORF">BECKMB1821H_GA0114242_102220</name>
    <name evidence="9" type="ORF">BECKMB1821I_GA0114274_102220</name>
</gene>
<feature type="transmembrane region" description="Helical" evidence="7">
    <location>
        <begin position="21"/>
        <end position="38"/>
    </location>
</feature>
<feature type="transmembrane region" description="Helical" evidence="7">
    <location>
        <begin position="283"/>
        <end position="303"/>
    </location>
</feature>
<dbReference type="Gene3D" id="1.10.357.140">
    <property type="entry name" value="UbiA prenyltransferase"/>
    <property type="match status" value="1"/>
</dbReference>
<evidence type="ECO:0000256" key="3">
    <source>
        <dbReference type="ARBA" id="ARBA00022692"/>
    </source>
</evidence>
<feature type="region of interest" description="Disordered" evidence="6">
    <location>
        <begin position="477"/>
        <end position="505"/>
    </location>
</feature>
<dbReference type="EMBL" id="CAADFQ010000022">
    <property type="protein sequence ID" value="VFK31337.1"/>
    <property type="molecule type" value="Genomic_DNA"/>
</dbReference>
<feature type="compositionally biased region" description="Polar residues" evidence="6">
    <location>
        <begin position="487"/>
        <end position="501"/>
    </location>
</feature>
<feature type="transmembrane region" description="Helical" evidence="7">
    <location>
        <begin position="221"/>
        <end position="240"/>
    </location>
</feature>
<dbReference type="EMBL" id="CAADGH010000022">
    <property type="protein sequence ID" value="VFK75444.1"/>
    <property type="molecule type" value="Genomic_DNA"/>
</dbReference>
<feature type="transmembrane region" description="Helical" evidence="7">
    <location>
        <begin position="309"/>
        <end position="327"/>
    </location>
</feature>
<feature type="transmembrane region" description="Helical" evidence="7">
    <location>
        <begin position="370"/>
        <end position="389"/>
    </location>
</feature>
<keyword evidence="2" id="KW-1003">Cell membrane</keyword>
<feature type="transmembrane region" description="Helical" evidence="7">
    <location>
        <begin position="129"/>
        <end position="148"/>
    </location>
</feature>
<keyword evidence="3 7" id="KW-0812">Transmembrane</keyword>
<comment type="subcellular location">
    <subcellularLocation>
        <location evidence="1">Membrane</location>
        <topology evidence="1">Multi-pass membrane protein</topology>
    </subcellularLocation>
</comment>
<name>A0A450XPZ5_9GAMM</name>
<reference evidence="9" key="1">
    <citation type="submission" date="2019-02" db="EMBL/GenBank/DDBJ databases">
        <authorList>
            <person name="Gruber-Vodicka R. H."/>
            <person name="Seah K. B. B."/>
        </authorList>
    </citation>
    <scope>NUCLEOTIDE SEQUENCE</scope>
    <source>
        <strain evidence="8">BECK_BZ197</strain>
        <strain evidence="10">BECK_BZ198</strain>
        <strain evidence="9">BECK_BZ199</strain>
    </source>
</reference>
<evidence type="ECO:0000313" key="8">
    <source>
        <dbReference type="EMBL" id="VFK26072.1"/>
    </source>
</evidence>
<dbReference type="PANTHER" id="PTHR42723">
    <property type="entry name" value="CHLOROPHYLL SYNTHASE"/>
    <property type="match status" value="1"/>
</dbReference>
<feature type="transmembrane region" description="Helical" evidence="7">
    <location>
        <begin position="58"/>
        <end position="74"/>
    </location>
</feature>
<feature type="transmembrane region" description="Helical" evidence="7">
    <location>
        <begin position="451"/>
        <end position="470"/>
    </location>
</feature>
<feature type="transmembrane region" description="Helical" evidence="7">
    <location>
        <begin position="733"/>
        <end position="750"/>
    </location>
</feature>
<evidence type="ECO:0000256" key="7">
    <source>
        <dbReference type="SAM" id="Phobius"/>
    </source>
</evidence>
<feature type="transmembrane region" description="Helical" evidence="7">
    <location>
        <begin position="667"/>
        <end position="683"/>
    </location>
</feature>
<evidence type="ECO:0000256" key="5">
    <source>
        <dbReference type="ARBA" id="ARBA00023136"/>
    </source>
</evidence>
<feature type="transmembrane region" description="Helical" evidence="7">
    <location>
        <begin position="194"/>
        <end position="214"/>
    </location>
</feature>
<feature type="transmembrane region" description="Helical" evidence="7">
    <location>
        <begin position="617"/>
        <end position="634"/>
    </location>
</feature>
<dbReference type="EMBL" id="CAADFO010000018">
    <property type="protein sequence ID" value="VFK26072.1"/>
    <property type="molecule type" value="Genomic_DNA"/>
</dbReference>
<sequence>MSTSETDAPETTFLEKITDSFGYLVVAFLCAVTGYMLSSPHVTGDMLLSPDGLLKNDIIPIIAYVLLLGSYFYGREVLLERKHPVYSKGVLSDGVQIPLAFLIALSTISILILAMFYSNTSTQHTVGSFFDIILILSIGTVPFIFLWGHSFWKIREGQYNIAYRFQDKVLFPAIYTCFLSFAFGWSIAGDALDLAVVFLVSVLLVVLKLASIFLKLKMTTLVLLLLGFILFLILAIHYNFDIGKPLLYGLIVTLALGVSETQKRVYLVQQRDSYVPPDESGNYLFAGANWASIVFPMLLPLIPLMSDELPLWPFLVFIGWQVTRWFVAEGKSVSYAKYIESVATGFALPIILIAVSFFEVKSTLVNRDALEMLGVLYAILVSLIVAINTQRPKGFLRVEWSNKAYMHKQTRYALFVWSLFALGLAAFSISASADMFLVDSSIINRKATETVFFTLIMFLIISFLHFRGGYWNSEGGSKAQDSDDDNGGTNKPNALENNGITKNKEDPYGQSMLQYCRYLIDSVRLGTSLIPGVAVMAVTYEALGRGIEVIIAGLMFIFITMYGFLINDILDYEKDKAAGINRPIAKNKLSRLAATLAASFFVLLILLISVSIDNDDAFLVVCSTLLVLSVYSHISRHIPLLKGVVTSVLCLSPLMYAASVADISLPLTLYGVVFIFIFGRELLMDGVDYQGDSLSGLRTAPYYIGARKSKRYGWQLMLLGSLLYLFLQKTELGIVLAICALGILSTAYLISRRDARLGINISRVSILLSAFLLPTMV</sequence>
<keyword evidence="5 7" id="KW-0472">Membrane</keyword>
<dbReference type="Pfam" id="PF01040">
    <property type="entry name" value="UbiA"/>
    <property type="match status" value="1"/>
</dbReference>
<feature type="transmembrane region" description="Helical" evidence="7">
    <location>
        <begin position="522"/>
        <end position="543"/>
    </location>
</feature>
<feature type="transmembrane region" description="Helical" evidence="7">
    <location>
        <begin position="246"/>
        <end position="262"/>
    </location>
</feature>
<evidence type="ECO:0000256" key="2">
    <source>
        <dbReference type="ARBA" id="ARBA00022475"/>
    </source>
</evidence>
<dbReference type="GO" id="GO:0016020">
    <property type="term" value="C:membrane"/>
    <property type="evidence" value="ECO:0007669"/>
    <property type="project" value="UniProtKB-SubCell"/>
</dbReference>
<protein>
    <submittedName>
        <fullName evidence="9">4-hydroxybenzoate polyprenyltransferase</fullName>
    </submittedName>
</protein>
<dbReference type="InterPro" id="IPR050475">
    <property type="entry name" value="Prenyltransferase_related"/>
</dbReference>
<evidence type="ECO:0000256" key="1">
    <source>
        <dbReference type="ARBA" id="ARBA00004141"/>
    </source>
</evidence>
<feature type="transmembrane region" description="Helical" evidence="7">
    <location>
        <begin position="95"/>
        <end position="117"/>
    </location>
</feature>
<feature type="transmembrane region" description="Helical" evidence="7">
    <location>
        <begin position="549"/>
        <end position="570"/>
    </location>
</feature>
<evidence type="ECO:0000256" key="4">
    <source>
        <dbReference type="ARBA" id="ARBA00022989"/>
    </source>
</evidence>